<comment type="caution">
    <text evidence="2">The sequence shown here is derived from an EMBL/GenBank/DDBJ whole genome shotgun (WGS) entry which is preliminary data.</text>
</comment>
<proteinExistence type="predicted"/>
<protein>
    <recommendedName>
        <fullName evidence="1">GST C-terminal domain-containing protein</fullName>
    </recommendedName>
</protein>
<dbReference type="Proteomes" id="UP000630445">
    <property type="component" value="Unassembled WGS sequence"/>
</dbReference>
<feature type="domain" description="GST C-terminal" evidence="1">
    <location>
        <begin position="1"/>
        <end position="112"/>
    </location>
</feature>
<reference evidence="2" key="1">
    <citation type="submission" date="2020-06" db="EMBL/GenBank/DDBJ databases">
        <title>Draft genome sequences of strains closely related to Aspergillus parafelis and Aspergillus hiratsukae.</title>
        <authorList>
            <person name="Dos Santos R.A.C."/>
            <person name="Rivero-Menendez O."/>
            <person name="Steenwyk J.L."/>
            <person name="Mead M.E."/>
            <person name="Goldman G.H."/>
            <person name="Alastruey-Izquierdo A."/>
            <person name="Rokas A."/>
        </authorList>
    </citation>
    <scope>NUCLEOTIDE SEQUENCE</scope>
    <source>
        <strain evidence="2">CNM-CM5793</strain>
        <strain evidence="3">CNM-CM6106</strain>
    </source>
</reference>
<dbReference type="InterPro" id="IPR004046">
    <property type="entry name" value="GST_C"/>
</dbReference>
<dbReference type="Pfam" id="PF00043">
    <property type="entry name" value="GST_C"/>
    <property type="match status" value="1"/>
</dbReference>
<dbReference type="Proteomes" id="UP000662466">
    <property type="component" value="Unassembled WGS sequence"/>
</dbReference>
<gene>
    <name evidence="2" type="ORF">CNMCM5793_008748</name>
    <name evidence="3" type="ORF">CNMCM6106_004275</name>
</gene>
<dbReference type="PROSITE" id="PS50405">
    <property type="entry name" value="GST_CTER"/>
    <property type="match status" value="1"/>
</dbReference>
<sequence length="112" mass="12771">MDTSTALVGCSTLLRSGTGSRIPRDDPGVRYAKRNFEQALKILDERLTKYTWLAGEEFTAADVMNVFTLTTARLFFGYSLTGYDGILPYLRRVTMREVYQRAMGRGILGWFR</sequence>
<evidence type="ECO:0000313" key="3">
    <source>
        <dbReference type="EMBL" id="KAF7157986.1"/>
    </source>
</evidence>
<evidence type="ECO:0000313" key="4">
    <source>
        <dbReference type="Proteomes" id="UP000630445"/>
    </source>
</evidence>
<organism evidence="2 4">
    <name type="scientific">Aspergillus hiratsukae</name>
    <dbReference type="NCBI Taxonomy" id="1194566"/>
    <lineage>
        <taxon>Eukaryota</taxon>
        <taxon>Fungi</taxon>
        <taxon>Dikarya</taxon>
        <taxon>Ascomycota</taxon>
        <taxon>Pezizomycotina</taxon>
        <taxon>Eurotiomycetes</taxon>
        <taxon>Eurotiomycetidae</taxon>
        <taxon>Eurotiales</taxon>
        <taxon>Aspergillaceae</taxon>
        <taxon>Aspergillus</taxon>
        <taxon>Aspergillus subgen. Fumigati</taxon>
    </lineage>
</organism>
<accession>A0A8H6U9V9</accession>
<dbReference type="OrthoDB" id="2309723at2759"/>
<evidence type="ECO:0000259" key="1">
    <source>
        <dbReference type="PROSITE" id="PS50405"/>
    </source>
</evidence>
<dbReference type="Gene3D" id="1.20.1050.10">
    <property type="match status" value="1"/>
</dbReference>
<dbReference type="EMBL" id="JACBAF010002294">
    <property type="protein sequence ID" value="KAF7157986.1"/>
    <property type="molecule type" value="Genomic_DNA"/>
</dbReference>
<dbReference type="SUPFAM" id="SSF47616">
    <property type="entry name" value="GST C-terminal domain-like"/>
    <property type="match status" value="1"/>
</dbReference>
<evidence type="ECO:0000313" key="2">
    <source>
        <dbReference type="EMBL" id="KAF7114444.1"/>
    </source>
</evidence>
<keyword evidence="4" id="KW-1185">Reference proteome</keyword>
<dbReference type="EMBL" id="JACBAD010002124">
    <property type="protein sequence ID" value="KAF7114444.1"/>
    <property type="molecule type" value="Genomic_DNA"/>
</dbReference>
<dbReference type="AlphaFoldDB" id="A0A8H6U9V9"/>
<dbReference type="InterPro" id="IPR036282">
    <property type="entry name" value="Glutathione-S-Trfase_C_sf"/>
</dbReference>
<name>A0A8H6U9V9_9EURO</name>
<dbReference type="InterPro" id="IPR010987">
    <property type="entry name" value="Glutathione-S-Trfase_C-like"/>
</dbReference>